<accession>A0ABS4UY79</accession>
<dbReference type="RefSeq" id="WP_209699110.1">
    <property type="nucleotide sequence ID" value="NZ_BAAAVU010000022.1"/>
</dbReference>
<comment type="caution">
    <text evidence="1">The sequence shown here is derived from an EMBL/GenBank/DDBJ whole genome shotgun (WGS) entry which is preliminary data.</text>
</comment>
<evidence type="ECO:0000313" key="1">
    <source>
        <dbReference type="EMBL" id="MBP2356622.1"/>
    </source>
</evidence>
<sequence>MLKPLTPSAAAPGAVVVPPLEPITTGPTWFDAVDANPFHHGLLSGLRTYP</sequence>
<organism evidence="1 2">
    <name type="scientific">Kribbella aluminosa</name>
    <dbReference type="NCBI Taxonomy" id="416017"/>
    <lineage>
        <taxon>Bacteria</taxon>
        <taxon>Bacillati</taxon>
        <taxon>Actinomycetota</taxon>
        <taxon>Actinomycetes</taxon>
        <taxon>Propionibacteriales</taxon>
        <taxon>Kribbellaceae</taxon>
        <taxon>Kribbella</taxon>
    </lineage>
</organism>
<gene>
    <name evidence="1" type="ORF">JOF29_007732</name>
</gene>
<keyword evidence="2" id="KW-1185">Reference proteome</keyword>
<proteinExistence type="predicted"/>
<protein>
    <submittedName>
        <fullName evidence="1">Uncharacterized protein</fullName>
    </submittedName>
</protein>
<dbReference type="EMBL" id="JAGINT010000002">
    <property type="protein sequence ID" value="MBP2356622.1"/>
    <property type="molecule type" value="Genomic_DNA"/>
</dbReference>
<name>A0ABS4UY79_9ACTN</name>
<dbReference type="Proteomes" id="UP000755585">
    <property type="component" value="Unassembled WGS sequence"/>
</dbReference>
<reference evidence="1 2" key="1">
    <citation type="submission" date="2021-03" db="EMBL/GenBank/DDBJ databases">
        <title>Sequencing the genomes of 1000 actinobacteria strains.</title>
        <authorList>
            <person name="Klenk H.-P."/>
        </authorList>
    </citation>
    <scope>NUCLEOTIDE SEQUENCE [LARGE SCALE GENOMIC DNA]</scope>
    <source>
        <strain evidence="1 2">DSM 18824</strain>
    </source>
</reference>
<evidence type="ECO:0000313" key="2">
    <source>
        <dbReference type="Proteomes" id="UP000755585"/>
    </source>
</evidence>